<feature type="transmembrane region" description="Helical" evidence="1">
    <location>
        <begin position="82"/>
        <end position="103"/>
    </location>
</feature>
<evidence type="ECO:0000313" key="2">
    <source>
        <dbReference type="EMBL" id="MFC4307109.1"/>
    </source>
</evidence>
<feature type="transmembrane region" description="Helical" evidence="1">
    <location>
        <begin position="143"/>
        <end position="166"/>
    </location>
</feature>
<evidence type="ECO:0000313" key="3">
    <source>
        <dbReference type="Proteomes" id="UP001595755"/>
    </source>
</evidence>
<name>A0ABV8SL51_9BACL</name>
<feature type="transmembrane region" description="Helical" evidence="1">
    <location>
        <begin position="178"/>
        <end position="198"/>
    </location>
</feature>
<dbReference type="InterPro" id="IPR025699">
    <property type="entry name" value="ABC2_memb-like"/>
</dbReference>
<dbReference type="PANTHER" id="PTHR41309">
    <property type="entry name" value="MEMBRANE PROTEIN-RELATED"/>
    <property type="match status" value="1"/>
</dbReference>
<protein>
    <submittedName>
        <fullName evidence="2">ABC-2 transporter permease</fullName>
    </submittedName>
</protein>
<feature type="transmembrane region" description="Helical" evidence="1">
    <location>
        <begin position="115"/>
        <end position="136"/>
    </location>
</feature>
<dbReference type="Pfam" id="PF13346">
    <property type="entry name" value="ABC2_membrane_5"/>
    <property type="match status" value="1"/>
</dbReference>
<keyword evidence="1" id="KW-1133">Transmembrane helix</keyword>
<dbReference type="RefSeq" id="WP_204604540.1">
    <property type="nucleotide sequence ID" value="NZ_JBHSED010000071.1"/>
</dbReference>
<comment type="caution">
    <text evidence="2">The sequence shown here is derived from an EMBL/GenBank/DDBJ whole genome shotgun (WGS) entry which is preliminary data.</text>
</comment>
<dbReference type="Proteomes" id="UP001595755">
    <property type="component" value="Unassembled WGS sequence"/>
</dbReference>
<dbReference type="EMBL" id="JBHSED010000071">
    <property type="protein sequence ID" value="MFC4307109.1"/>
    <property type="molecule type" value="Genomic_DNA"/>
</dbReference>
<sequence>MLNLVRKDFFILRWQYAIVGVYVFFYGLLMTAPGTALLLGVTPPILMMMMTSRLEARSHGLPLAGTLPVTRDQIVKARYMTVLLQTALGIGVTTAMSLFSHYALGQENGLSWETVAYAVGIVLLFSSIFLPVYYWLGAQGAHLFAFAAVFLLAFAILGLSAAGSGLKLTWGSEMISSLKFGGLVASVSGLAFLLSGWLSQRIFRRKDMIT</sequence>
<gene>
    <name evidence="2" type="ORF">ACFO1S_27160</name>
</gene>
<proteinExistence type="predicted"/>
<keyword evidence="3" id="KW-1185">Reference proteome</keyword>
<accession>A0ABV8SL51</accession>
<keyword evidence="1" id="KW-0812">Transmembrane</keyword>
<organism evidence="2 3">
    <name type="scientific">Cohnella boryungensis</name>
    <dbReference type="NCBI Taxonomy" id="768479"/>
    <lineage>
        <taxon>Bacteria</taxon>
        <taxon>Bacillati</taxon>
        <taxon>Bacillota</taxon>
        <taxon>Bacilli</taxon>
        <taxon>Bacillales</taxon>
        <taxon>Paenibacillaceae</taxon>
        <taxon>Cohnella</taxon>
    </lineage>
</organism>
<evidence type="ECO:0000256" key="1">
    <source>
        <dbReference type="SAM" id="Phobius"/>
    </source>
</evidence>
<reference evidence="3" key="1">
    <citation type="journal article" date="2019" name="Int. J. Syst. Evol. Microbiol.">
        <title>The Global Catalogue of Microorganisms (GCM) 10K type strain sequencing project: providing services to taxonomists for standard genome sequencing and annotation.</title>
        <authorList>
            <consortium name="The Broad Institute Genomics Platform"/>
            <consortium name="The Broad Institute Genome Sequencing Center for Infectious Disease"/>
            <person name="Wu L."/>
            <person name="Ma J."/>
        </authorList>
    </citation>
    <scope>NUCLEOTIDE SEQUENCE [LARGE SCALE GENOMIC DNA]</scope>
    <source>
        <strain evidence="3">CGMCC 4.1641</strain>
    </source>
</reference>
<dbReference type="PANTHER" id="PTHR41309:SF2">
    <property type="entry name" value="MEMBRANE PROTEIN"/>
    <property type="match status" value="1"/>
</dbReference>
<feature type="transmembrane region" description="Helical" evidence="1">
    <location>
        <begin position="16"/>
        <end position="41"/>
    </location>
</feature>
<keyword evidence="1" id="KW-0472">Membrane</keyword>